<dbReference type="SUPFAM" id="SSF140741">
    <property type="entry name" value="RUN domain-like"/>
    <property type="match status" value="1"/>
</dbReference>
<dbReference type="FunFam" id="2.30.30.40:FF:000115">
    <property type="entry name" value="Small G protein signaling modulator 3 homolog"/>
    <property type="match status" value="1"/>
</dbReference>
<accession>A0A401T7X7</accession>
<evidence type="ECO:0000256" key="4">
    <source>
        <dbReference type="PROSITE-ProRule" id="PRU00192"/>
    </source>
</evidence>
<protein>
    <recommendedName>
        <fullName evidence="3">RUN and TBC1 domain-containing protein 3</fullName>
    </recommendedName>
</protein>
<dbReference type="EMBL" id="BEZZ01001237">
    <property type="protein sequence ID" value="GCC38715.1"/>
    <property type="molecule type" value="Genomic_DNA"/>
</dbReference>
<dbReference type="PANTHER" id="PTHR47219:SF13">
    <property type="entry name" value="RUN AND TBC1 DOMAIN-CONTAINING PROTEIN 3"/>
    <property type="match status" value="1"/>
</dbReference>
<dbReference type="Gene3D" id="1.10.472.80">
    <property type="entry name" value="Ypt/Rab-GAP domain of gyp1p, domain 3"/>
    <property type="match status" value="1"/>
</dbReference>
<proteinExistence type="inferred from homology"/>
<dbReference type="Pfam" id="PF00566">
    <property type="entry name" value="RabGAP-TBC"/>
    <property type="match status" value="1"/>
</dbReference>
<dbReference type="PROSITE" id="PS50826">
    <property type="entry name" value="RUN"/>
    <property type="match status" value="1"/>
</dbReference>
<dbReference type="Pfam" id="PF02759">
    <property type="entry name" value="RUN"/>
    <property type="match status" value="1"/>
</dbReference>
<evidence type="ECO:0000256" key="2">
    <source>
        <dbReference type="ARBA" id="ARBA00022443"/>
    </source>
</evidence>
<evidence type="ECO:0000256" key="5">
    <source>
        <dbReference type="SAM" id="MobiDB-lite"/>
    </source>
</evidence>
<dbReference type="FunFam" id="1.10.472.80:FF:000012">
    <property type="entry name" value="Small G protein signaling modulator 3"/>
    <property type="match status" value="1"/>
</dbReference>
<sequence>MSSGSFTPSVSGPFTALTPSMWPQDVLTKYSQKKDSVEESEIQFDEFGFRIDKEDGAEPNRRIVGVPLPEDPQQRLRWQAHLEFTHNHDVGDLTWDKIDVVLPRSQKLRSLVLAGIPHSLRPQIWMRLSGALQKKRNTETSYRDIAKNSSNDGSIAAKQIEKDLLRTMPSNTCFSNINSVGIPRLRRILRGLAWLYPEIGYCQGTGMVAACLLLFLEEEDAFWMMCAIIEDLVPPSYFSTTLLGVQTDQRVLRHLIVQYIPRLDKLLQEHDIELSLITLHWFLTAFASVVHINILLRVWDLFFCEGSVLLFQITLGMLKLKEEELIQSENSASIFNTLSDIPSQIDDPEILIKESMKLAGSLTDAMIESQRRKHLAYLIADQNQVPQSTMPNYTKIVRRQSQRRKSGLGALLFGDNEDAEAMKAKNIKQTELVADLREAILQVARHFQCLDPKNCNIELTPDYSMESHQKDHENYVAVSRNRRRRAKALLDFERHDDDELGFRKNDIITIISQKDEHCWVGELNGLRGWFPAKFVEVLDERSKEAAGKEVERDFDSVYSRLVLCKTYRLDEDGKVLTPEELLYRAVQSVNMSHDAAHAQMDVKFRSLVCVGLNEQVLPLWLEVLCSSIQTVEKWYQPWSFLRSPGWVQIKCELRVLSRFAFSLSQDWELPIRKEDKEKKPLKDGVQDMLVKHHLFSWDIDG</sequence>
<dbReference type="InterPro" id="IPR036028">
    <property type="entry name" value="SH3-like_dom_sf"/>
</dbReference>
<comment type="similarity">
    <text evidence="1">Belongs to the small G protein signaling modulator family.</text>
</comment>
<evidence type="ECO:0000313" key="10">
    <source>
        <dbReference type="Proteomes" id="UP000287033"/>
    </source>
</evidence>
<dbReference type="InterPro" id="IPR001452">
    <property type="entry name" value="SH3_domain"/>
</dbReference>
<dbReference type="InterPro" id="IPR004012">
    <property type="entry name" value="Run_dom"/>
</dbReference>
<name>A0A401T7X7_CHIPU</name>
<gene>
    <name evidence="9" type="ORF">chiPu_0017231</name>
</gene>
<dbReference type="GO" id="GO:0031267">
    <property type="term" value="F:small GTPase binding"/>
    <property type="evidence" value="ECO:0007669"/>
    <property type="project" value="TreeGrafter"/>
</dbReference>
<evidence type="ECO:0000259" key="8">
    <source>
        <dbReference type="PROSITE" id="PS50826"/>
    </source>
</evidence>
<feature type="domain" description="RUN" evidence="8">
    <location>
        <begin position="517"/>
        <end position="668"/>
    </location>
</feature>
<feature type="region of interest" description="Disordered" evidence="5">
    <location>
        <begin position="1"/>
        <end position="20"/>
    </location>
</feature>
<reference evidence="9 10" key="1">
    <citation type="journal article" date="2018" name="Nat. Ecol. Evol.">
        <title>Shark genomes provide insights into elasmobranch evolution and the origin of vertebrates.</title>
        <authorList>
            <person name="Hara Y"/>
            <person name="Yamaguchi K"/>
            <person name="Onimaru K"/>
            <person name="Kadota M"/>
            <person name="Koyanagi M"/>
            <person name="Keeley SD"/>
            <person name="Tatsumi K"/>
            <person name="Tanaka K"/>
            <person name="Motone F"/>
            <person name="Kageyama Y"/>
            <person name="Nozu R"/>
            <person name="Adachi N"/>
            <person name="Nishimura O"/>
            <person name="Nakagawa R"/>
            <person name="Tanegashima C"/>
            <person name="Kiyatake I"/>
            <person name="Matsumoto R"/>
            <person name="Murakumo K"/>
            <person name="Nishida K"/>
            <person name="Terakita A"/>
            <person name="Kuratani S"/>
            <person name="Sato K"/>
            <person name="Hyodo S Kuraku.S."/>
        </authorList>
    </citation>
    <scope>NUCLEOTIDE SEQUENCE [LARGE SCALE GENOMIC DNA]</scope>
</reference>
<dbReference type="InterPro" id="IPR035833">
    <property type="entry name" value="SGSM3_SH3"/>
</dbReference>
<dbReference type="Pfam" id="PF00018">
    <property type="entry name" value="SH3_1"/>
    <property type="match status" value="1"/>
</dbReference>
<evidence type="ECO:0000256" key="3">
    <source>
        <dbReference type="ARBA" id="ARBA00030864"/>
    </source>
</evidence>
<feature type="domain" description="SH3" evidence="6">
    <location>
        <begin position="481"/>
        <end position="540"/>
    </location>
</feature>
<dbReference type="OrthoDB" id="44736at2759"/>
<dbReference type="Gene3D" id="1.20.58.900">
    <property type="match status" value="1"/>
</dbReference>
<dbReference type="InterPro" id="IPR000195">
    <property type="entry name" value="Rab-GAP-TBC_dom"/>
</dbReference>
<dbReference type="SMART" id="SM00164">
    <property type="entry name" value="TBC"/>
    <property type="match status" value="1"/>
</dbReference>
<dbReference type="InterPro" id="IPR037213">
    <property type="entry name" value="Run_dom_sf"/>
</dbReference>
<dbReference type="SUPFAM" id="SSF47923">
    <property type="entry name" value="Ypt/Rab-GAP domain of gyp1p"/>
    <property type="match status" value="2"/>
</dbReference>
<dbReference type="PANTHER" id="PTHR47219">
    <property type="entry name" value="RAB GTPASE-ACTIVATING PROTEIN 1-LIKE"/>
    <property type="match status" value="1"/>
</dbReference>
<dbReference type="PROSITE" id="PS50002">
    <property type="entry name" value="SH3"/>
    <property type="match status" value="1"/>
</dbReference>
<feature type="compositionally biased region" description="Polar residues" evidence="5">
    <location>
        <begin position="1"/>
        <end position="12"/>
    </location>
</feature>
<dbReference type="SUPFAM" id="SSF50044">
    <property type="entry name" value="SH3-domain"/>
    <property type="match status" value="1"/>
</dbReference>
<dbReference type="AlphaFoldDB" id="A0A401T7X7"/>
<dbReference type="SMART" id="SM00326">
    <property type="entry name" value="SH3"/>
    <property type="match status" value="1"/>
</dbReference>
<dbReference type="Gene3D" id="2.30.30.40">
    <property type="entry name" value="SH3 Domains"/>
    <property type="match status" value="1"/>
</dbReference>
<dbReference type="CDD" id="cd11813">
    <property type="entry name" value="SH3_SGSM3"/>
    <property type="match status" value="1"/>
</dbReference>
<dbReference type="GO" id="GO:0005096">
    <property type="term" value="F:GTPase activator activity"/>
    <property type="evidence" value="ECO:0007669"/>
    <property type="project" value="TreeGrafter"/>
</dbReference>
<dbReference type="Gene3D" id="1.10.8.270">
    <property type="entry name" value="putative rabgap domain of human tbc1 domain family member 14 like domains"/>
    <property type="match status" value="1"/>
</dbReference>
<feature type="domain" description="Rab-GAP TBC" evidence="7">
    <location>
        <begin position="115"/>
        <end position="306"/>
    </location>
</feature>
<dbReference type="InterPro" id="IPR050302">
    <property type="entry name" value="Rab_GAP_TBC_domain"/>
</dbReference>
<keyword evidence="2 4" id="KW-0728">SH3 domain</keyword>
<dbReference type="FunFam" id="1.10.8.270:FF:000013">
    <property type="entry name" value="Small G protein signaling modulator 3"/>
    <property type="match status" value="1"/>
</dbReference>
<organism evidence="9 10">
    <name type="scientific">Chiloscyllium punctatum</name>
    <name type="common">Brownbanded bambooshark</name>
    <name type="synonym">Hemiscyllium punctatum</name>
    <dbReference type="NCBI Taxonomy" id="137246"/>
    <lineage>
        <taxon>Eukaryota</taxon>
        <taxon>Metazoa</taxon>
        <taxon>Chordata</taxon>
        <taxon>Craniata</taxon>
        <taxon>Vertebrata</taxon>
        <taxon>Chondrichthyes</taxon>
        <taxon>Elasmobranchii</taxon>
        <taxon>Galeomorphii</taxon>
        <taxon>Galeoidea</taxon>
        <taxon>Orectolobiformes</taxon>
        <taxon>Hemiscylliidae</taxon>
        <taxon>Chiloscyllium</taxon>
    </lineage>
</organism>
<evidence type="ECO:0000259" key="7">
    <source>
        <dbReference type="PROSITE" id="PS50086"/>
    </source>
</evidence>
<dbReference type="Gene3D" id="1.10.10.750">
    <property type="entry name" value="Ypt/Rab-GAP domain of gyp1p, domain 1"/>
    <property type="match status" value="1"/>
</dbReference>
<dbReference type="OMA" id="EIVQKWY"/>
<dbReference type="InterPro" id="IPR035969">
    <property type="entry name" value="Rab-GAP_TBC_sf"/>
</dbReference>
<dbReference type="STRING" id="137246.A0A401T7X7"/>
<dbReference type="Proteomes" id="UP000287033">
    <property type="component" value="Unassembled WGS sequence"/>
</dbReference>
<evidence type="ECO:0000313" key="9">
    <source>
        <dbReference type="EMBL" id="GCC38715.1"/>
    </source>
</evidence>
<evidence type="ECO:0000259" key="6">
    <source>
        <dbReference type="PROSITE" id="PS50002"/>
    </source>
</evidence>
<comment type="caution">
    <text evidence="9">The sequence shown here is derived from an EMBL/GenBank/DDBJ whole genome shotgun (WGS) entry which is preliminary data.</text>
</comment>
<keyword evidence="10" id="KW-1185">Reference proteome</keyword>
<evidence type="ECO:0000256" key="1">
    <source>
        <dbReference type="ARBA" id="ARBA00006296"/>
    </source>
</evidence>
<dbReference type="PROSITE" id="PS50086">
    <property type="entry name" value="TBC_RABGAP"/>
    <property type="match status" value="1"/>
</dbReference>
<dbReference type="SMART" id="SM00593">
    <property type="entry name" value="RUN"/>
    <property type="match status" value="1"/>
</dbReference>